<evidence type="ECO:0000313" key="2">
    <source>
        <dbReference type="Proteomes" id="UP001146793"/>
    </source>
</evidence>
<accession>A0AAV8A926</accession>
<organism evidence="1 2">
    <name type="scientific">Anaeramoeba flamelloides</name>
    <dbReference type="NCBI Taxonomy" id="1746091"/>
    <lineage>
        <taxon>Eukaryota</taxon>
        <taxon>Metamonada</taxon>
        <taxon>Anaeramoebidae</taxon>
        <taxon>Anaeramoeba</taxon>
    </lineage>
</organism>
<comment type="caution">
    <text evidence="1">The sequence shown here is derived from an EMBL/GenBank/DDBJ whole genome shotgun (WGS) entry which is preliminary data.</text>
</comment>
<proteinExistence type="predicted"/>
<sequence length="155" mass="17954">MTFIKNKRKKSNLSNINILKITNNTNLQPVEEENTNSKVNKGIKNNLESGPIEVEDVSALFIKKGKGKGKISAREITKSQELGNNQKYIKSTQIYDKLKKINLIEIENNFKKIFKQNDFLTKKIDFLMKQDKIKTEKIKSLEKEVLNLKKTNKQL</sequence>
<protein>
    <submittedName>
        <fullName evidence="1">Uncharacterized protein</fullName>
    </submittedName>
</protein>
<dbReference type="EMBL" id="JANTQA010000015">
    <property type="protein sequence ID" value="KAJ3448510.1"/>
    <property type="molecule type" value="Genomic_DNA"/>
</dbReference>
<gene>
    <name evidence="1" type="ORF">M0812_00990</name>
</gene>
<dbReference type="AlphaFoldDB" id="A0AAV8A926"/>
<reference evidence="1" key="1">
    <citation type="submission" date="2022-08" db="EMBL/GenBank/DDBJ databases">
        <title>Novel sulphate-reducing endosymbionts in the free-living metamonad Anaeramoeba.</title>
        <authorList>
            <person name="Jerlstrom-Hultqvist J."/>
            <person name="Cepicka I."/>
            <person name="Gallot-Lavallee L."/>
            <person name="Salas-Leiva D."/>
            <person name="Curtis B.A."/>
            <person name="Zahonova K."/>
            <person name="Pipaliya S."/>
            <person name="Dacks J."/>
            <person name="Roger A.J."/>
        </authorList>
    </citation>
    <scope>NUCLEOTIDE SEQUENCE</scope>
    <source>
        <strain evidence="1">Busselton2</strain>
    </source>
</reference>
<name>A0AAV8A926_9EUKA</name>
<dbReference type="Proteomes" id="UP001146793">
    <property type="component" value="Unassembled WGS sequence"/>
</dbReference>
<evidence type="ECO:0000313" key="1">
    <source>
        <dbReference type="EMBL" id="KAJ3448510.1"/>
    </source>
</evidence>